<dbReference type="HOGENOM" id="CLU_959656_0_0_1"/>
<dbReference type="OrthoDB" id="3531694at2759"/>
<proteinExistence type="predicted"/>
<protein>
    <submittedName>
        <fullName evidence="2">Predicted protein</fullName>
    </submittedName>
</protein>
<evidence type="ECO:0000313" key="2">
    <source>
        <dbReference type="EMBL" id="EGC42582.1"/>
    </source>
</evidence>
<sequence length="290" mass="31906">MSTPLTRGFSTTSRAAIKFGGKVGLNDIVAQNPGNGEKLKSAVVDMAETLEKIYPKIVEGQIQGAKAHTSSKDPNETQKVITVGFYSVSGTRMLSGHAREDGNFSHWLSRAGRTGSNSFKVPQKINKFARLCAAIKWLQVQASTQNTEIQQIICASEVLVLEKEVLQVQNNALTTTLQAEKQHQKCSKPLGLFDRKHPGEAQFFSPNKVAAARVRAVEQEAERTYKAAQIQEIQLQKAIQRDQKAQEVAECKALRLEARKRSQDEAEAAAAAAAVQQPPKRRRTVKSSKK</sequence>
<gene>
    <name evidence="2" type="ORF">HCEG_09364</name>
</gene>
<reference evidence="3" key="1">
    <citation type="submission" date="2008-07" db="EMBL/GenBank/DDBJ databases">
        <title>Annotation of Ajellomyces capsulatus strain H88.</title>
        <authorList>
            <person name="Champion M."/>
            <person name="Cuomo C."/>
            <person name="Ma L.-J."/>
            <person name="Henn M.R."/>
            <person name="Sil A."/>
            <person name="Goldman B."/>
            <person name="Young S.K."/>
            <person name="Kodira C.D."/>
            <person name="Zeng Q."/>
            <person name="Koehrsen M."/>
            <person name="Alvarado L."/>
            <person name="Berlin A."/>
            <person name="Borenstein D."/>
            <person name="Chen Z."/>
            <person name="Engels R."/>
            <person name="Freedman E."/>
            <person name="Gellesch M."/>
            <person name="Goldberg J."/>
            <person name="Griggs A."/>
            <person name="Gujja S."/>
            <person name="Heiman D."/>
            <person name="Hepburn T."/>
            <person name="Howarth C."/>
            <person name="Jen D."/>
            <person name="Larson L."/>
            <person name="Lewis B."/>
            <person name="Mehta T."/>
            <person name="Park D."/>
            <person name="Pearson M."/>
            <person name="Roberts A."/>
            <person name="Saif S."/>
            <person name="Shea T."/>
            <person name="Shenoy N."/>
            <person name="Sisk P."/>
            <person name="Stolte C."/>
            <person name="Sykes S."/>
            <person name="Walk T."/>
            <person name="White J."/>
            <person name="Yandava C."/>
            <person name="Klein B."/>
            <person name="McEwen J.G."/>
            <person name="Puccia R."/>
            <person name="Goldman G.H."/>
            <person name="Felipe M.S."/>
            <person name="Nino-Vega G."/>
            <person name="San-Blas G."/>
            <person name="Taylor J."/>
            <person name="Mendoza L."/>
            <person name="Galagan J."/>
            <person name="Nusbaum C."/>
            <person name="Birren B."/>
        </authorList>
    </citation>
    <scope>NUCLEOTIDE SEQUENCE [LARGE SCALE GENOMIC DNA]</scope>
    <source>
        <strain evidence="3">H88</strain>
    </source>
</reference>
<feature type="region of interest" description="Disordered" evidence="1">
    <location>
        <begin position="259"/>
        <end position="290"/>
    </location>
</feature>
<name>F0UW72_AJEC8</name>
<evidence type="ECO:0000313" key="3">
    <source>
        <dbReference type="Proteomes" id="UP000008142"/>
    </source>
</evidence>
<organism evidence="3">
    <name type="scientific">Ajellomyces capsulatus (strain H88)</name>
    <name type="common">Darling's disease fungus</name>
    <name type="synonym">Histoplasma capsulatum</name>
    <dbReference type="NCBI Taxonomy" id="544711"/>
    <lineage>
        <taxon>Eukaryota</taxon>
        <taxon>Fungi</taxon>
        <taxon>Dikarya</taxon>
        <taxon>Ascomycota</taxon>
        <taxon>Pezizomycotina</taxon>
        <taxon>Eurotiomycetes</taxon>
        <taxon>Eurotiomycetidae</taxon>
        <taxon>Onygenales</taxon>
        <taxon>Ajellomycetaceae</taxon>
        <taxon>Histoplasma</taxon>
    </lineage>
</organism>
<feature type="compositionally biased region" description="Basic residues" evidence="1">
    <location>
        <begin position="279"/>
        <end position="290"/>
    </location>
</feature>
<dbReference type="Proteomes" id="UP000008142">
    <property type="component" value="Unassembled WGS sequence"/>
</dbReference>
<dbReference type="EMBL" id="DS990645">
    <property type="protein sequence ID" value="EGC42582.1"/>
    <property type="molecule type" value="Genomic_DNA"/>
</dbReference>
<dbReference type="VEuPathDB" id="FungiDB:I7I53_11531"/>
<dbReference type="AlphaFoldDB" id="F0UW72"/>
<evidence type="ECO:0000256" key="1">
    <source>
        <dbReference type="SAM" id="MobiDB-lite"/>
    </source>
</evidence>
<accession>F0UW72</accession>